<dbReference type="Proteomes" id="UP000236738">
    <property type="component" value="Unassembled WGS sequence"/>
</dbReference>
<feature type="transmembrane region" description="Helical" evidence="1">
    <location>
        <begin position="114"/>
        <end position="134"/>
    </location>
</feature>
<feature type="transmembrane region" description="Helical" evidence="1">
    <location>
        <begin position="6"/>
        <end position="25"/>
    </location>
</feature>
<proteinExistence type="predicted"/>
<feature type="transmembrane region" description="Helical" evidence="1">
    <location>
        <begin position="86"/>
        <end position="107"/>
    </location>
</feature>
<feature type="transmembrane region" description="Helical" evidence="1">
    <location>
        <begin position="146"/>
        <end position="165"/>
    </location>
</feature>
<keyword evidence="1" id="KW-1133">Transmembrane helix</keyword>
<accession>A0A1H5W918</accession>
<name>A0A1H5W918_9FLAO</name>
<dbReference type="AlphaFoldDB" id="A0A1H5W918"/>
<gene>
    <name evidence="2" type="ORF">SAMN05421847_1136</name>
</gene>
<reference evidence="3" key="1">
    <citation type="submission" date="2016-10" db="EMBL/GenBank/DDBJ databases">
        <authorList>
            <person name="Varghese N."/>
            <person name="Submissions S."/>
        </authorList>
    </citation>
    <scope>NUCLEOTIDE SEQUENCE [LARGE SCALE GENOMIC DNA]</scope>
    <source>
        <strain evidence="3">DSM 21580</strain>
    </source>
</reference>
<evidence type="ECO:0000313" key="3">
    <source>
        <dbReference type="Proteomes" id="UP000236738"/>
    </source>
</evidence>
<sequence length="176" mass="20270">MKNNPHLSALFIFVIFTALLILLLIRISFRKPVAKKEIPIKILKIIAIVSFLIINGIQENGTINFGLILMYFFAFFHDITHFPSFGIFWEGVITIPIIGTLITFSLCRKYKDRYLLLFCFIALLAIIPLLTGILDPHNYKRISLDFIIPTSIFIISSIILIVLNFRKPTKKDNLEK</sequence>
<evidence type="ECO:0000256" key="1">
    <source>
        <dbReference type="SAM" id="Phobius"/>
    </source>
</evidence>
<keyword evidence="1" id="KW-0812">Transmembrane</keyword>
<feature type="transmembrane region" description="Helical" evidence="1">
    <location>
        <begin position="45"/>
        <end position="74"/>
    </location>
</feature>
<evidence type="ECO:0000313" key="2">
    <source>
        <dbReference type="EMBL" id="SEF95972.1"/>
    </source>
</evidence>
<protein>
    <submittedName>
        <fullName evidence="2">Uncharacterized protein</fullName>
    </submittedName>
</protein>
<organism evidence="2 3">
    <name type="scientific">Halpernia humi</name>
    <dbReference type="NCBI Taxonomy" id="493375"/>
    <lineage>
        <taxon>Bacteria</taxon>
        <taxon>Pseudomonadati</taxon>
        <taxon>Bacteroidota</taxon>
        <taxon>Flavobacteriia</taxon>
        <taxon>Flavobacteriales</taxon>
        <taxon>Weeksellaceae</taxon>
        <taxon>Chryseobacterium group</taxon>
        <taxon>Halpernia</taxon>
    </lineage>
</organism>
<keyword evidence="1" id="KW-0472">Membrane</keyword>
<dbReference type="EMBL" id="FNUS01000002">
    <property type="protein sequence ID" value="SEF95972.1"/>
    <property type="molecule type" value="Genomic_DNA"/>
</dbReference>
<keyword evidence="3" id="KW-1185">Reference proteome</keyword>